<dbReference type="PANTHER" id="PTHR31503:SF10">
    <property type="entry name" value="VNX1 PROTEIN"/>
    <property type="match status" value="1"/>
</dbReference>
<evidence type="ECO:0000256" key="6">
    <source>
        <dbReference type="ARBA" id="ARBA00023065"/>
    </source>
</evidence>
<protein>
    <recommendedName>
        <fullName evidence="14">Sodium/calcium exchanger membrane region domain-containing protein</fullName>
    </recommendedName>
</protein>
<evidence type="ECO:0000259" key="10">
    <source>
        <dbReference type="Pfam" id="PF01699"/>
    </source>
</evidence>
<proteinExistence type="predicted"/>
<evidence type="ECO:0000256" key="2">
    <source>
        <dbReference type="ARBA" id="ARBA00022448"/>
    </source>
</evidence>
<feature type="region of interest" description="Disordered" evidence="8">
    <location>
        <begin position="41"/>
        <end position="66"/>
    </location>
</feature>
<dbReference type="GeneID" id="68117268"/>
<feature type="transmembrane region" description="Helical" evidence="9">
    <location>
        <begin position="784"/>
        <end position="803"/>
    </location>
</feature>
<dbReference type="InterPro" id="IPR044880">
    <property type="entry name" value="NCX_ion-bd_dom_sf"/>
</dbReference>
<evidence type="ECO:0000256" key="4">
    <source>
        <dbReference type="ARBA" id="ARBA00022692"/>
    </source>
</evidence>
<keyword evidence="2" id="KW-0813">Transport</keyword>
<dbReference type="Gene3D" id="1.20.1420.30">
    <property type="entry name" value="NCX, central ion-binding region"/>
    <property type="match status" value="1"/>
</dbReference>
<dbReference type="GO" id="GO:0005774">
    <property type="term" value="C:vacuolar membrane"/>
    <property type="evidence" value="ECO:0007669"/>
    <property type="project" value="UniProtKB-ARBA"/>
</dbReference>
<feature type="transmembrane region" description="Helical" evidence="9">
    <location>
        <begin position="530"/>
        <end position="551"/>
    </location>
</feature>
<dbReference type="Pfam" id="PF01699">
    <property type="entry name" value="Na_Ca_ex"/>
    <property type="match status" value="2"/>
</dbReference>
<feature type="transmembrane region" description="Helical" evidence="9">
    <location>
        <begin position="429"/>
        <end position="450"/>
    </location>
</feature>
<dbReference type="VEuPathDB" id="AmoebaDB:NF0076840"/>
<comment type="caution">
    <text evidence="12">The sequence shown here is derived from an EMBL/GenBank/DDBJ whole genome shotgun (WGS) entry which is preliminary data.</text>
</comment>
<keyword evidence="13" id="KW-1185">Reference proteome</keyword>
<dbReference type="RefSeq" id="XP_044556546.1">
    <property type="nucleotide sequence ID" value="XM_044700310.1"/>
</dbReference>
<dbReference type="AlphaFoldDB" id="A0A6A5BCM4"/>
<feature type="transmembrane region" description="Helical" evidence="9">
    <location>
        <begin position="462"/>
        <end position="486"/>
    </location>
</feature>
<evidence type="ECO:0000313" key="12">
    <source>
        <dbReference type="EMBL" id="KAF0971830.1"/>
    </source>
</evidence>
<dbReference type="InterPro" id="IPR004713">
    <property type="entry name" value="CaH_exchang"/>
</dbReference>
<dbReference type="OrthoDB" id="16982at2759"/>
<feature type="domain" description="Sodium/calcium exchanger membrane region" evidence="10">
    <location>
        <begin position="681"/>
        <end position="828"/>
    </location>
</feature>
<evidence type="ECO:0000256" key="7">
    <source>
        <dbReference type="ARBA" id="ARBA00023136"/>
    </source>
</evidence>
<dbReference type="FunFam" id="1.20.1420.30:FF:000014">
    <property type="entry name" value="Cation/H+ exchanger protein 2"/>
    <property type="match status" value="1"/>
</dbReference>
<feature type="transmembrane region" description="Helical" evidence="9">
    <location>
        <begin position="332"/>
        <end position="352"/>
    </location>
</feature>
<sequence>MKDAVGNEVVDEPFIVTTSSFLSPSLPTQEHPDERIQTSNAHVQPTTTASIVRKRKSHSPFSQTTTRKLIEHHEEEEEGIINYGEDALMITTGATENQNSTIVLEPASNPIDSHKNVGNYLFGFKPWKGMLGERKLEDRSEKVKQLYMWNSKSNLRGVQKSRFLSVGNVLYLLWIGWWMFLIYMLVGVLSCVLIVTIPYGKKCFSFAFYYLYPFGKYIEVMRNYRKIYHSENQSPMPEEEGEQQSIIPTTVDVENAATEIIKSDTNYYSTFPSHGEGTNEFQQQLMTSQSLLSKTTNSPKNKARKKKRDITCLGVISFIIWIIFLAPILTVFHTICIVVTWISIVGIPSSKIHMEAIKILFRNILVLNVNDEYPPHVSSEIILCTFQATNIYYYKHSVFGLNVILFNMLPFSAVSIVLGFAFGEEFVKNYSLLIFPFCLISTVPLAYLIGKAVAAISAQTNFLIGAVLNAFCGSIIELIFYILALWKNMHDVVVTAVTGALLAAALLVPGLAMVIGGIRYKQQFFNRHAASVSSALLLISVVAALLPSLFYQMFSTHYELKCGTCVNTVVNQTQLLATAKLPIVTSVNGTPMNGTYGLICEGCTYVEKDPMQDEVYTGRALPLAYAVAAILPIAYLIGLIFSLKTHRFLIERPPVPDNKEDVVNHEEENEIGAVWPIWFCVVVLVVSTIIYSLVAEVMTSSLEPAFDYLHINPMFAGLTFLSIVPSCAEFVNAIQFALQNNISLALEIGNTASIQIALIQMPVLVVVSAILFGSNESRVFNLMFPQLNLIAIFFSILVLNYVCLEGKTNYFQGSALVIVYILLVVTFFFAYF</sequence>
<feature type="compositionally biased region" description="Polar residues" evidence="8">
    <location>
        <begin position="41"/>
        <end position="50"/>
    </location>
</feature>
<dbReference type="VEuPathDB" id="AmoebaDB:NfTy_082110"/>
<evidence type="ECO:0000256" key="8">
    <source>
        <dbReference type="SAM" id="MobiDB-lite"/>
    </source>
</evidence>
<reference evidence="12 13" key="1">
    <citation type="journal article" date="2019" name="Sci. Rep.">
        <title>Nanopore sequencing improves the draft genome of the human pathogenic amoeba Naegleria fowleri.</title>
        <authorList>
            <person name="Liechti N."/>
            <person name="Schurch N."/>
            <person name="Bruggmann R."/>
            <person name="Wittwer M."/>
        </authorList>
    </citation>
    <scope>NUCLEOTIDE SEQUENCE [LARGE SCALE GENOMIC DNA]</scope>
    <source>
        <strain evidence="12 13">ATCC 30894</strain>
    </source>
</reference>
<keyword evidence="7 9" id="KW-0472">Membrane</keyword>
<evidence type="ECO:0000256" key="3">
    <source>
        <dbReference type="ARBA" id="ARBA00022553"/>
    </source>
</evidence>
<evidence type="ECO:0000256" key="1">
    <source>
        <dbReference type="ARBA" id="ARBA00004127"/>
    </source>
</evidence>
<accession>A0A6A5BCM4</accession>
<evidence type="ECO:0000256" key="9">
    <source>
        <dbReference type="SAM" id="Phobius"/>
    </source>
</evidence>
<feature type="transmembrane region" description="Helical" evidence="9">
    <location>
        <begin position="623"/>
        <end position="643"/>
    </location>
</feature>
<feature type="transmembrane region" description="Helical" evidence="9">
    <location>
        <begin position="169"/>
        <end position="195"/>
    </location>
</feature>
<feature type="transmembrane region" description="Helical" evidence="9">
    <location>
        <begin position="714"/>
        <end position="738"/>
    </location>
</feature>
<feature type="transmembrane region" description="Helical" evidence="9">
    <location>
        <begin position="673"/>
        <end position="694"/>
    </location>
</feature>
<organism evidence="12 13">
    <name type="scientific">Naegleria fowleri</name>
    <name type="common">Brain eating amoeba</name>
    <dbReference type="NCBI Taxonomy" id="5763"/>
    <lineage>
        <taxon>Eukaryota</taxon>
        <taxon>Discoba</taxon>
        <taxon>Heterolobosea</taxon>
        <taxon>Tetramitia</taxon>
        <taxon>Eutetramitia</taxon>
        <taxon>Vahlkampfiidae</taxon>
        <taxon>Naegleria</taxon>
    </lineage>
</organism>
<dbReference type="GO" id="GO:0015369">
    <property type="term" value="F:calcium:proton antiporter activity"/>
    <property type="evidence" value="ECO:0007669"/>
    <property type="project" value="TreeGrafter"/>
</dbReference>
<feature type="domain" description="Sodium/calcium exchanger membrane region" evidence="10">
    <location>
        <begin position="431"/>
        <end position="548"/>
    </location>
</feature>
<dbReference type="GO" id="GO:0006874">
    <property type="term" value="P:intracellular calcium ion homeostasis"/>
    <property type="evidence" value="ECO:0007669"/>
    <property type="project" value="TreeGrafter"/>
</dbReference>
<keyword evidence="6" id="KW-0406">Ion transport</keyword>
<dbReference type="VEuPathDB" id="AmoebaDB:FDP41_010053"/>
<evidence type="ECO:0000256" key="5">
    <source>
        <dbReference type="ARBA" id="ARBA00022989"/>
    </source>
</evidence>
<dbReference type="PANTHER" id="PTHR31503">
    <property type="entry name" value="VACUOLAR CALCIUM ION TRANSPORTER"/>
    <property type="match status" value="1"/>
</dbReference>
<gene>
    <name evidence="12" type="ORF">FDP41_010053</name>
</gene>
<evidence type="ECO:0000259" key="11">
    <source>
        <dbReference type="Pfam" id="PF03733"/>
    </source>
</evidence>
<dbReference type="InterPro" id="IPR004837">
    <property type="entry name" value="NaCa_Exmemb"/>
</dbReference>
<name>A0A6A5BCM4_NAEFO</name>
<dbReference type="OMA" id="VHGINIF"/>
<dbReference type="GO" id="GO:0012505">
    <property type="term" value="C:endomembrane system"/>
    <property type="evidence" value="ECO:0007669"/>
    <property type="project" value="UniProtKB-SubCell"/>
</dbReference>
<feature type="transmembrane region" description="Helical" evidence="9">
    <location>
        <begin position="492"/>
        <end position="518"/>
    </location>
</feature>
<feature type="transmembrane region" description="Helical" evidence="9">
    <location>
        <begin position="810"/>
        <end position="831"/>
    </location>
</feature>
<dbReference type="EMBL" id="VFQX01000074">
    <property type="protein sequence ID" value="KAF0971830.1"/>
    <property type="molecule type" value="Genomic_DNA"/>
</dbReference>
<dbReference type="Pfam" id="PF03733">
    <property type="entry name" value="YccF"/>
    <property type="match status" value="1"/>
</dbReference>
<feature type="transmembrane region" description="Helical" evidence="9">
    <location>
        <begin position="750"/>
        <end position="772"/>
    </location>
</feature>
<feature type="transmembrane region" description="Helical" evidence="9">
    <location>
        <begin position="399"/>
        <end position="423"/>
    </location>
</feature>
<dbReference type="Proteomes" id="UP000444721">
    <property type="component" value="Unassembled WGS sequence"/>
</dbReference>
<evidence type="ECO:0000313" key="13">
    <source>
        <dbReference type="Proteomes" id="UP000444721"/>
    </source>
</evidence>
<dbReference type="InterPro" id="IPR005185">
    <property type="entry name" value="YccF"/>
</dbReference>
<feature type="transmembrane region" description="Helical" evidence="9">
    <location>
        <begin position="310"/>
        <end position="326"/>
    </location>
</feature>
<evidence type="ECO:0008006" key="14">
    <source>
        <dbReference type="Google" id="ProtNLM"/>
    </source>
</evidence>
<keyword evidence="3" id="KW-0597">Phosphoprotein</keyword>
<keyword evidence="4 9" id="KW-0812">Transmembrane</keyword>
<feature type="domain" description="Inner membrane component" evidence="11">
    <location>
        <begin position="166"/>
        <end position="216"/>
    </location>
</feature>
<comment type="subcellular location">
    <subcellularLocation>
        <location evidence="1">Endomembrane system</location>
        <topology evidence="1">Multi-pass membrane protein</topology>
    </subcellularLocation>
</comment>
<keyword evidence="5 9" id="KW-1133">Transmembrane helix</keyword>